<keyword evidence="2" id="KW-1185">Reference proteome</keyword>
<evidence type="ECO:0000313" key="2">
    <source>
        <dbReference type="Proteomes" id="UP001163835"/>
    </source>
</evidence>
<protein>
    <submittedName>
        <fullName evidence="1">Uncharacterized protein</fullName>
    </submittedName>
</protein>
<gene>
    <name evidence="1" type="ORF">F5876DRAFT_85077</name>
</gene>
<organism evidence="1 2">
    <name type="scientific">Lentinula aff. lateritia</name>
    <dbReference type="NCBI Taxonomy" id="2804960"/>
    <lineage>
        <taxon>Eukaryota</taxon>
        <taxon>Fungi</taxon>
        <taxon>Dikarya</taxon>
        <taxon>Basidiomycota</taxon>
        <taxon>Agaricomycotina</taxon>
        <taxon>Agaricomycetes</taxon>
        <taxon>Agaricomycetidae</taxon>
        <taxon>Agaricales</taxon>
        <taxon>Marasmiineae</taxon>
        <taxon>Omphalotaceae</taxon>
        <taxon>Lentinula</taxon>
    </lineage>
</organism>
<proteinExistence type="predicted"/>
<name>A0ACC1TFQ9_9AGAR</name>
<comment type="caution">
    <text evidence="1">The sequence shown here is derived from an EMBL/GenBank/DDBJ whole genome shotgun (WGS) entry which is preliminary data.</text>
</comment>
<dbReference type="EMBL" id="MU797369">
    <property type="protein sequence ID" value="KAJ3803540.1"/>
    <property type="molecule type" value="Genomic_DNA"/>
</dbReference>
<evidence type="ECO:0000313" key="1">
    <source>
        <dbReference type="EMBL" id="KAJ3803540.1"/>
    </source>
</evidence>
<feature type="non-terminal residue" evidence="1">
    <location>
        <position position="1"/>
    </location>
</feature>
<dbReference type="Proteomes" id="UP001163835">
    <property type="component" value="Unassembled WGS sequence"/>
</dbReference>
<sequence>HNSQLSLPPLPPTSPTPPPPSTPTTTLPTVTPVDQNTPRNVTPQIGTHRDLLSRITDGPSLTDSALHKRPRSEYDPPVPSSSKLPRISSPHHFGHSPSAILLAPARWALPTSSTAIIAMIGHWQHFFDARGASLPLPDLAGRLDSNKDGSYVVRLSFTDTSLNTFMRTWKTHQPNIPEIFDVSMTRSSVY</sequence>
<reference evidence="1" key="1">
    <citation type="submission" date="2022-09" db="EMBL/GenBank/DDBJ databases">
        <title>A Global Phylogenomic Analysis of the Shiitake Genus Lentinula.</title>
        <authorList>
            <consortium name="DOE Joint Genome Institute"/>
            <person name="Sierra-Patev S."/>
            <person name="Min B."/>
            <person name="Naranjo-Ortiz M."/>
            <person name="Looney B."/>
            <person name="Konkel Z."/>
            <person name="Slot J.C."/>
            <person name="Sakamoto Y."/>
            <person name="Steenwyk J.L."/>
            <person name="Rokas A."/>
            <person name="Carro J."/>
            <person name="Camarero S."/>
            <person name="Ferreira P."/>
            <person name="Molpeceres G."/>
            <person name="Ruiz-Duenas F.J."/>
            <person name="Serrano A."/>
            <person name="Henrissat B."/>
            <person name="Drula E."/>
            <person name="Hughes K.W."/>
            <person name="Mata J.L."/>
            <person name="Ishikawa N.K."/>
            <person name="Vargas-Isla R."/>
            <person name="Ushijima S."/>
            <person name="Smith C.A."/>
            <person name="Ahrendt S."/>
            <person name="Andreopoulos W."/>
            <person name="He G."/>
            <person name="Labutti K."/>
            <person name="Lipzen A."/>
            <person name="Ng V."/>
            <person name="Riley R."/>
            <person name="Sandor L."/>
            <person name="Barry K."/>
            <person name="Martinez A.T."/>
            <person name="Xiao Y."/>
            <person name="Gibbons J.G."/>
            <person name="Terashima K."/>
            <person name="Grigoriev I.V."/>
            <person name="Hibbett D.S."/>
        </authorList>
    </citation>
    <scope>NUCLEOTIDE SEQUENCE</scope>
    <source>
        <strain evidence="1">TMI1499</strain>
    </source>
</reference>
<accession>A0ACC1TFQ9</accession>